<feature type="region of interest" description="Disordered" evidence="1">
    <location>
        <begin position="78"/>
        <end position="134"/>
    </location>
</feature>
<feature type="region of interest" description="Disordered" evidence="1">
    <location>
        <begin position="751"/>
        <end position="1261"/>
    </location>
</feature>
<evidence type="ECO:0000256" key="1">
    <source>
        <dbReference type="SAM" id="MobiDB-lite"/>
    </source>
</evidence>
<feature type="compositionally biased region" description="Polar residues" evidence="1">
    <location>
        <begin position="828"/>
        <end position="838"/>
    </location>
</feature>
<organism evidence="2 3">
    <name type="scientific">Amylocarpus encephaloides</name>
    <dbReference type="NCBI Taxonomy" id="45428"/>
    <lineage>
        <taxon>Eukaryota</taxon>
        <taxon>Fungi</taxon>
        <taxon>Dikarya</taxon>
        <taxon>Ascomycota</taxon>
        <taxon>Pezizomycotina</taxon>
        <taxon>Leotiomycetes</taxon>
        <taxon>Helotiales</taxon>
        <taxon>Helotiales incertae sedis</taxon>
        <taxon>Amylocarpus</taxon>
    </lineage>
</organism>
<feature type="compositionally biased region" description="Polar residues" evidence="1">
    <location>
        <begin position="552"/>
        <end position="568"/>
    </location>
</feature>
<evidence type="ECO:0000313" key="2">
    <source>
        <dbReference type="EMBL" id="KAG9231418.1"/>
    </source>
</evidence>
<name>A0A9P8C2F1_9HELO</name>
<proteinExistence type="predicted"/>
<feature type="compositionally biased region" description="Basic residues" evidence="1">
    <location>
        <begin position="1225"/>
        <end position="1237"/>
    </location>
</feature>
<feature type="region of interest" description="Disordered" evidence="1">
    <location>
        <begin position="29"/>
        <end position="48"/>
    </location>
</feature>
<protein>
    <submittedName>
        <fullName evidence="2">Uncharacterized protein</fullName>
    </submittedName>
</protein>
<feature type="compositionally biased region" description="Polar residues" evidence="1">
    <location>
        <begin position="373"/>
        <end position="382"/>
    </location>
</feature>
<keyword evidence="3" id="KW-1185">Reference proteome</keyword>
<sequence length="1261" mass="137844">MLFGALGIKAPTNEKEANEARSKLIKGIRPTKELDRNTESSYSSSELQVESEDLTAWESVINYRAVECCRPGMPLTKPPFPFVQRWDPQQQRGNKRRTDHQRNASHYYEGAYSASNPKRRKGTHNYDAEAPDSLQYDDLVATSGAQDGDVEKEVGQQLQHENQTVQSEASQAPDDLVVLPNDPSTLPDLLDGVAQARMVIAFRQLEMSEATMWQPQMSPYKTAIVIDVLDDDRLDMLLAKRDRVRSEKLYDYDTGERIYGKFEMPVEIEDNDDDDGRLCLTFAELVEPKIVVGLTVEAVQDTNVNEISQPKDQPSRDESATLSHEVPSHEEEPTEAQFSHVTETVLDLDAQEPRSPKVDNTNDVEAKNPDSPDPQNQNSADLETSGRPDAETCPELSLDEAMDEIPEIVDSLPDAQLEITDMSVDALNGPSALQDEAEARIVAEQGTIPHISTVLEVSEASMIGAEEFSTTANAAETIAKNMPKSVAASIIGTEEEAECHRKEFSKHIKELGFRSTISSSTMRELRPNDMETPAAVVFIQTEQDMAEIEQGSSYSPTFNGFGTSPSSAENHKDSPSPAARQPSKFPQPSPKLPSKSPSSQVPKETSRSPKAVPQLSSGSSEPPQSSWQTVDEGNEDYWEDPDEDGDGMSSVDAAESEMESSDGEQNDIILDLETKDREFDIDMLTDVEKSARASPMNVEEFTAGELSRLQEPNRSARVASVSGASRCPEMRPTELQETSQKLRTRLVSWASESRNIASRSVPGALVTNPEPRATRSRSASRASSSRASEPGDSKSRSISRAPILRASEPRAAKTRSPSRASMSRASEQMESNSRSASRLSGIRASDHGDSRTKSVSRATALQASELVDSQSRSVSVSKVSDQIPTKSMSVSKPASRGSTSRGSPPPETSTKVSKTASSVRAAKSPSAQAQESKITTTTKRRSIKLIRPPISKAAEIWKSFDTKPPTSDDASGSNNPSYGFSLDGIDEREPDSIEYPKLSVSSSFTSQVTDHGRQPDFNFDESVATNADTSMLPSLPNVDANGGTVSEADLTRVEQSGSLSKNVLQKKKASNPPKQSTRCIMPLLEGDGSDSDFPDIKDICSQPLPRREKTTPVRRSKVKPPVEADVAEDSENSSKRNSWRRKSLSVVQRQVSNGGEKLESHPLASQPQQPVPSSQRASQYSAPSQIIDLISSEEDESESSVPKVPTLKKFRDIGAEDGNQYSKGRASKSPKRTPKARRGSDVRLKVSSQASNKGRKQTYAK</sequence>
<feature type="region of interest" description="Disordered" evidence="1">
    <location>
        <begin position="552"/>
        <end position="668"/>
    </location>
</feature>
<dbReference type="EMBL" id="MU251603">
    <property type="protein sequence ID" value="KAG9231418.1"/>
    <property type="molecule type" value="Genomic_DNA"/>
</dbReference>
<feature type="compositionally biased region" description="Low complexity" evidence="1">
    <location>
        <begin position="39"/>
        <end position="48"/>
    </location>
</feature>
<feature type="compositionally biased region" description="Low complexity" evidence="1">
    <location>
        <begin position="592"/>
        <end position="603"/>
    </location>
</feature>
<feature type="compositionally biased region" description="Low complexity" evidence="1">
    <location>
        <begin position="895"/>
        <end position="919"/>
    </location>
</feature>
<feature type="compositionally biased region" description="Polar residues" evidence="1">
    <location>
        <begin position="964"/>
        <end position="978"/>
    </location>
</feature>
<feature type="compositionally biased region" description="Polar residues" evidence="1">
    <location>
        <begin position="303"/>
        <end position="312"/>
    </location>
</feature>
<accession>A0A9P8C2F1</accession>
<feature type="region of interest" description="Disordered" evidence="1">
    <location>
        <begin position="707"/>
        <end position="739"/>
    </location>
</feature>
<feature type="compositionally biased region" description="Low complexity" evidence="1">
    <location>
        <begin position="613"/>
        <end position="628"/>
    </location>
</feature>
<feature type="region of interest" description="Disordered" evidence="1">
    <location>
        <begin position="303"/>
        <end position="393"/>
    </location>
</feature>
<dbReference type="OrthoDB" id="5368821at2759"/>
<feature type="compositionally biased region" description="Polar residues" evidence="1">
    <location>
        <begin position="853"/>
        <end position="862"/>
    </location>
</feature>
<feature type="compositionally biased region" description="Low complexity" evidence="1">
    <location>
        <begin position="715"/>
        <end position="726"/>
    </location>
</feature>
<feature type="compositionally biased region" description="Acidic residues" evidence="1">
    <location>
        <begin position="632"/>
        <end position="646"/>
    </location>
</feature>
<feature type="region of interest" description="Disordered" evidence="1">
    <location>
        <begin position="1"/>
        <end position="24"/>
    </location>
</feature>
<dbReference type="AlphaFoldDB" id="A0A9P8C2F1"/>
<comment type="caution">
    <text evidence="2">The sequence shown here is derived from an EMBL/GenBank/DDBJ whole genome shotgun (WGS) entry which is preliminary data.</text>
</comment>
<reference evidence="2" key="1">
    <citation type="journal article" date="2021" name="IMA Fungus">
        <title>Genomic characterization of three marine fungi, including Emericellopsis atlantica sp. nov. with signatures of a generalist lifestyle and marine biomass degradation.</title>
        <authorList>
            <person name="Hagestad O.C."/>
            <person name="Hou L."/>
            <person name="Andersen J.H."/>
            <person name="Hansen E.H."/>
            <person name="Altermark B."/>
            <person name="Li C."/>
            <person name="Kuhnert E."/>
            <person name="Cox R.J."/>
            <person name="Crous P.W."/>
            <person name="Spatafora J.W."/>
            <person name="Lail K."/>
            <person name="Amirebrahimi M."/>
            <person name="Lipzen A."/>
            <person name="Pangilinan J."/>
            <person name="Andreopoulos W."/>
            <person name="Hayes R.D."/>
            <person name="Ng V."/>
            <person name="Grigoriev I.V."/>
            <person name="Jackson S.A."/>
            <person name="Sutton T.D.S."/>
            <person name="Dobson A.D.W."/>
            <person name="Rama T."/>
        </authorList>
    </citation>
    <scope>NUCLEOTIDE SEQUENCE</scope>
    <source>
        <strain evidence="2">TRa018bII</strain>
    </source>
</reference>
<feature type="compositionally biased region" description="Acidic residues" evidence="1">
    <location>
        <begin position="654"/>
        <end position="665"/>
    </location>
</feature>
<feature type="compositionally biased region" description="Polar residues" evidence="1">
    <location>
        <begin position="1023"/>
        <end position="1032"/>
    </location>
</feature>
<evidence type="ECO:0000313" key="3">
    <source>
        <dbReference type="Proteomes" id="UP000824998"/>
    </source>
</evidence>
<feature type="compositionally biased region" description="Polar residues" evidence="1">
    <location>
        <begin position="883"/>
        <end position="892"/>
    </location>
</feature>
<feature type="compositionally biased region" description="Low complexity" evidence="1">
    <location>
        <begin position="867"/>
        <end position="882"/>
    </location>
</feature>
<feature type="compositionally biased region" description="Polar residues" evidence="1">
    <location>
        <begin position="999"/>
        <end position="1009"/>
    </location>
</feature>
<feature type="compositionally biased region" description="Low complexity" evidence="1">
    <location>
        <begin position="776"/>
        <end position="788"/>
    </location>
</feature>
<dbReference type="Proteomes" id="UP000824998">
    <property type="component" value="Unassembled WGS sequence"/>
</dbReference>
<gene>
    <name evidence="2" type="ORF">BJ875DRAFT_469585</name>
</gene>
<feature type="compositionally biased region" description="Polar residues" evidence="1">
    <location>
        <begin position="1053"/>
        <end position="1063"/>
    </location>
</feature>
<feature type="compositionally biased region" description="Low complexity" evidence="1">
    <location>
        <begin position="815"/>
        <end position="826"/>
    </location>
</feature>
<feature type="compositionally biased region" description="Low complexity" evidence="1">
    <location>
        <begin position="1162"/>
        <end position="1179"/>
    </location>
</feature>
<feature type="compositionally biased region" description="Basic and acidic residues" evidence="1">
    <location>
        <begin position="12"/>
        <end position="22"/>
    </location>
</feature>